<dbReference type="Pfam" id="PF00156">
    <property type="entry name" value="Pribosyltran"/>
    <property type="match status" value="1"/>
</dbReference>
<dbReference type="PANTHER" id="PTHR43864">
    <property type="entry name" value="HYPOXANTHINE/GUANINE PHOSPHORIBOSYLTRANSFERASE"/>
    <property type="match status" value="1"/>
</dbReference>
<evidence type="ECO:0000256" key="2">
    <source>
        <dbReference type="ARBA" id="ARBA00022726"/>
    </source>
</evidence>
<organism evidence="6 7">
    <name type="scientific">Tetraparma gracilis</name>
    <dbReference type="NCBI Taxonomy" id="2962635"/>
    <lineage>
        <taxon>Eukaryota</taxon>
        <taxon>Sar</taxon>
        <taxon>Stramenopiles</taxon>
        <taxon>Ochrophyta</taxon>
        <taxon>Bolidophyceae</taxon>
        <taxon>Parmales</taxon>
        <taxon>Triparmaceae</taxon>
        <taxon>Tetraparma</taxon>
    </lineage>
</organism>
<feature type="compositionally biased region" description="Pro residues" evidence="3">
    <location>
        <begin position="23"/>
        <end position="39"/>
    </location>
</feature>
<feature type="compositionally biased region" description="Low complexity" evidence="3">
    <location>
        <begin position="62"/>
        <end position="77"/>
    </location>
</feature>
<keyword evidence="4" id="KW-0732">Signal</keyword>
<name>A0ABQ6NCN2_9STRA</name>
<protein>
    <recommendedName>
        <fullName evidence="5">Phosphoribosyltransferase domain-containing protein</fullName>
    </recommendedName>
</protein>
<evidence type="ECO:0000256" key="1">
    <source>
        <dbReference type="ARBA" id="ARBA00022679"/>
    </source>
</evidence>
<dbReference type="Proteomes" id="UP001165060">
    <property type="component" value="Unassembled WGS sequence"/>
</dbReference>
<evidence type="ECO:0000256" key="3">
    <source>
        <dbReference type="SAM" id="MobiDB-lite"/>
    </source>
</evidence>
<keyword evidence="2" id="KW-0660">Purine salvage</keyword>
<dbReference type="InterPro" id="IPR000836">
    <property type="entry name" value="PRTase_dom"/>
</dbReference>
<feature type="domain" description="Phosphoribosyltransferase" evidence="5">
    <location>
        <begin position="385"/>
        <end position="507"/>
    </location>
</feature>
<gene>
    <name evidence="6" type="ORF">TeGR_g5270</name>
</gene>
<feature type="signal peptide" evidence="4">
    <location>
        <begin position="1"/>
        <end position="19"/>
    </location>
</feature>
<keyword evidence="1" id="KW-0808">Transferase</keyword>
<comment type="caution">
    <text evidence="6">The sequence shown here is derived from an EMBL/GenBank/DDBJ whole genome shotgun (WGS) entry which is preliminary data.</text>
</comment>
<evidence type="ECO:0000259" key="5">
    <source>
        <dbReference type="Pfam" id="PF00156"/>
    </source>
</evidence>
<dbReference type="InterPro" id="IPR050118">
    <property type="entry name" value="Pur/Pyrimidine_PRTase"/>
</dbReference>
<accession>A0ABQ6NCN2</accession>
<feature type="region of interest" description="Disordered" evidence="3">
    <location>
        <begin position="62"/>
        <end position="125"/>
    </location>
</feature>
<evidence type="ECO:0000313" key="6">
    <source>
        <dbReference type="EMBL" id="GMI57855.1"/>
    </source>
</evidence>
<evidence type="ECO:0000313" key="7">
    <source>
        <dbReference type="Proteomes" id="UP001165060"/>
    </source>
</evidence>
<dbReference type="InterPro" id="IPR029057">
    <property type="entry name" value="PRTase-like"/>
</dbReference>
<reference evidence="6 7" key="1">
    <citation type="journal article" date="2023" name="Commun. Biol.">
        <title>Genome analysis of Parmales, the sister group of diatoms, reveals the evolutionary specialization of diatoms from phago-mixotrophs to photoautotrophs.</title>
        <authorList>
            <person name="Ban H."/>
            <person name="Sato S."/>
            <person name="Yoshikawa S."/>
            <person name="Yamada K."/>
            <person name="Nakamura Y."/>
            <person name="Ichinomiya M."/>
            <person name="Sato N."/>
            <person name="Blanc-Mathieu R."/>
            <person name="Endo H."/>
            <person name="Kuwata A."/>
            <person name="Ogata H."/>
        </authorList>
    </citation>
    <scope>NUCLEOTIDE SEQUENCE [LARGE SCALE GENOMIC DNA]</scope>
</reference>
<dbReference type="EMBL" id="BRYB01006447">
    <property type="protein sequence ID" value="GMI57855.1"/>
    <property type="molecule type" value="Genomic_DNA"/>
</dbReference>
<feature type="region of interest" description="Disordered" evidence="3">
    <location>
        <begin position="23"/>
        <end position="46"/>
    </location>
</feature>
<dbReference type="Gene3D" id="3.40.50.2020">
    <property type="match status" value="1"/>
</dbReference>
<sequence length="538" mass="56761">MRAHLLPLLILALLPFSAPFLRPSPPHLRPPPRLRPPASSPGDIDFFSSPNSDVLKYKRLLQSQSPASSPEAEPASPVAKARGGRRAPQSPLDPLLGGSFDRWQLPSPAQPEPADDASLPLGSPTLDSLSGDASLLSALKAARPRELEGYDEAVLACVDGALLRSLQGTLLPFGKEVVLNVDDWEGGGEAMAAGATIESLALTKARRAHELTGMRAVASATEVVVEGGLGGDEGAPPPYPPPPPRVVASYRVPTDALAGLAEALLPHSSPGRVVTFRTVYCYQDEQLTMLEYGAAEVPLHFADETKAFISAAHAASALASTLEDLHDFERRDWRLGGDAGEGDGRGPSAAAAKFRERVLKEGRVLPNGIIDVSTFMESNVDAGLADECAGELAGRFRDGRVTKILTVATTGLVLGMPMARYLGVPCVYARKERTAVMADCYSASYGKDTTLLVAKAHIQPGDRVVVADDFLSSGASQAALLKIVGDAGAKAVGVAALLEKEYDRGRKSLSGFALQVESVCRVESVDEGIISLRRPDAE</sequence>
<keyword evidence="7" id="KW-1185">Reference proteome</keyword>
<dbReference type="SUPFAM" id="SSF53271">
    <property type="entry name" value="PRTase-like"/>
    <property type="match status" value="1"/>
</dbReference>
<dbReference type="CDD" id="cd06223">
    <property type="entry name" value="PRTases_typeI"/>
    <property type="match status" value="1"/>
</dbReference>
<dbReference type="PANTHER" id="PTHR43864:SF1">
    <property type="entry name" value="XANTHINE PHOSPHORIBOSYLTRANSFERASE"/>
    <property type="match status" value="1"/>
</dbReference>
<evidence type="ECO:0000256" key="4">
    <source>
        <dbReference type="SAM" id="SignalP"/>
    </source>
</evidence>
<feature type="chain" id="PRO_5047361398" description="Phosphoribosyltransferase domain-containing protein" evidence="4">
    <location>
        <begin position="20"/>
        <end position="538"/>
    </location>
</feature>
<proteinExistence type="predicted"/>